<protein>
    <submittedName>
        <fullName evidence="1">Uncharacterized protein</fullName>
    </submittedName>
</protein>
<gene>
    <name evidence="1" type="ORF">H2C83_10525</name>
</gene>
<reference evidence="1 2" key="1">
    <citation type="submission" date="2020-07" db="EMBL/GenBank/DDBJ databases">
        <title>Thermoactinomyces phylogeny.</title>
        <authorList>
            <person name="Dunlap C."/>
        </authorList>
    </citation>
    <scope>NUCLEOTIDE SEQUENCE [LARGE SCALE GENOMIC DNA]</scope>
    <source>
        <strain evidence="1 2">AMNI-1</strain>
    </source>
</reference>
<keyword evidence="2" id="KW-1185">Reference proteome</keyword>
<evidence type="ECO:0000313" key="1">
    <source>
        <dbReference type="EMBL" id="MBA4602740.1"/>
    </source>
</evidence>
<dbReference type="AlphaFoldDB" id="A0A7W1XTE7"/>
<dbReference type="Proteomes" id="UP000538292">
    <property type="component" value="Unassembled WGS sequence"/>
</dbReference>
<proteinExistence type="predicted"/>
<name>A0A7W1XTE7_9BACL</name>
<sequence length="64" mass="7342">MLEEFGLILLLSQIAIQWGKEAMQKGINANRVKDRLVEGFSSNGMKFVGYLDDQEKIKNFYPAF</sequence>
<dbReference type="EMBL" id="JACEOL010000034">
    <property type="protein sequence ID" value="MBA4602740.1"/>
    <property type="molecule type" value="Genomic_DNA"/>
</dbReference>
<organism evidence="1 2">
    <name type="scientific">Thermoactinomyces mirandus</name>
    <dbReference type="NCBI Taxonomy" id="2756294"/>
    <lineage>
        <taxon>Bacteria</taxon>
        <taxon>Bacillati</taxon>
        <taxon>Bacillota</taxon>
        <taxon>Bacilli</taxon>
        <taxon>Bacillales</taxon>
        <taxon>Thermoactinomycetaceae</taxon>
        <taxon>Thermoactinomyces</taxon>
    </lineage>
</organism>
<accession>A0A7W1XTE7</accession>
<evidence type="ECO:0000313" key="2">
    <source>
        <dbReference type="Proteomes" id="UP000538292"/>
    </source>
</evidence>
<comment type="caution">
    <text evidence="1">The sequence shown here is derived from an EMBL/GenBank/DDBJ whole genome shotgun (WGS) entry which is preliminary data.</text>
</comment>